<protein>
    <submittedName>
        <fullName evidence="1">Uncharacterized protein</fullName>
    </submittedName>
</protein>
<reference evidence="1 2" key="1">
    <citation type="submission" date="2016-11" db="EMBL/GenBank/DDBJ databases">
        <authorList>
            <person name="Jaros S."/>
            <person name="Januszkiewicz K."/>
            <person name="Wedrychowicz H."/>
        </authorList>
    </citation>
    <scope>NUCLEOTIDE SEQUENCE [LARGE SCALE GENOMIC DNA]</scope>
    <source>
        <strain evidence="1 2">DSM 21864</strain>
    </source>
</reference>
<accession>A0A1M6CLZ5</accession>
<evidence type="ECO:0000313" key="2">
    <source>
        <dbReference type="Proteomes" id="UP000184080"/>
    </source>
</evidence>
<proteinExistence type="predicted"/>
<dbReference type="OrthoDB" id="1911145at2"/>
<dbReference type="Proteomes" id="UP000184080">
    <property type="component" value="Unassembled WGS sequence"/>
</dbReference>
<dbReference type="AlphaFoldDB" id="A0A1M6CLZ5"/>
<dbReference type="EMBL" id="FQZO01000001">
    <property type="protein sequence ID" value="SHI62010.1"/>
    <property type="molecule type" value="Genomic_DNA"/>
</dbReference>
<keyword evidence="2" id="KW-1185">Reference proteome</keyword>
<dbReference type="STRING" id="1121298.SAMN05444401_1166"/>
<name>A0A1M6CLZ5_9CLOT</name>
<dbReference type="RefSeq" id="WP_073004505.1">
    <property type="nucleotide sequence ID" value="NZ_FQZO01000001.1"/>
</dbReference>
<gene>
    <name evidence="1" type="ORF">SAMN05444401_1166</name>
</gene>
<evidence type="ECO:0000313" key="1">
    <source>
        <dbReference type="EMBL" id="SHI62010.1"/>
    </source>
</evidence>
<organism evidence="1 2">
    <name type="scientific">Clostridium amylolyticum</name>
    <dbReference type="NCBI Taxonomy" id="1121298"/>
    <lineage>
        <taxon>Bacteria</taxon>
        <taxon>Bacillati</taxon>
        <taxon>Bacillota</taxon>
        <taxon>Clostridia</taxon>
        <taxon>Eubacteriales</taxon>
        <taxon>Clostridiaceae</taxon>
        <taxon>Clostridium</taxon>
    </lineage>
</organism>
<sequence length="103" mass="11818">MFNNVYETILKGSDTIFLQVPQEDFNFSYNHISLNNSQDFADNYFTVKSKDGIPYVENVYLNESTNMVTMAVKVNYSISGSRNNYEIPDTIPNVNLSHQVDSF</sequence>